<evidence type="ECO:0000313" key="2">
    <source>
        <dbReference type="Proteomes" id="UP000737018"/>
    </source>
</evidence>
<name>A0A8J4W584_9ROSI</name>
<dbReference type="EMBL" id="JRKL02000317">
    <property type="protein sequence ID" value="KAF3972596.1"/>
    <property type="molecule type" value="Genomic_DNA"/>
</dbReference>
<sequence length="70" mass="7873">MAELRASGHILLTWAVLSIHRSSSRHIHDSSSDSPTSPQTSTPRSWTLAFCFLKDQTRPEPPLWNRTQGS</sequence>
<protein>
    <submittedName>
        <fullName evidence="1">Uncharacterized protein</fullName>
    </submittedName>
</protein>
<proteinExistence type="predicted"/>
<dbReference type="Proteomes" id="UP000737018">
    <property type="component" value="Unassembled WGS sequence"/>
</dbReference>
<evidence type="ECO:0000313" key="1">
    <source>
        <dbReference type="EMBL" id="KAF3972596.1"/>
    </source>
</evidence>
<keyword evidence="2" id="KW-1185">Reference proteome</keyword>
<dbReference type="AlphaFoldDB" id="A0A8J4W584"/>
<gene>
    <name evidence="1" type="ORF">CMV_003918</name>
</gene>
<accession>A0A8J4W584</accession>
<comment type="caution">
    <text evidence="1">The sequence shown here is derived from an EMBL/GenBank/DDBJ whole genome shotgun (WGS) entry which is preliminary data.</text>
</comment>
<reference evidence="1" key="1">
    <citation type="submission" date="2020-03" db="EMBL/GenBank/DDBJ databases">
        <title>Castanea mollissima Vanexum genome sequencing.</title>
        <authorList>
            <person name="Staton M."/>
        </authorList>
    </citation>
    <scope>NUCLEOTIDE SEQUENCE</scope>
    <source>
        <tissue evidence="1">Leaf</tissue>
    </source>
</reference>
<organism evidence="1 2">
    <name type="scientific">Castanea mollissima</name>
    <name type="common">Chinese chestnut</name>
    <dbReference type="NCBI Taxonomy" id="60419"/>
    <lineage>
        <taxon>Eukaryota</taxon>
        <taxon>Viridiplantae</taxon>
        <taxon>Streptophyta</taxon>
        <taxon>Embryophyta</taxon>
        <taxon>Tracheophyta</taxon>
        <taxon>Spermatophyta</taxon>
        <taxon>Magnoliopsida</taxon>
        <taxon>eudicotyledons</taxon>
        <taxon>Gunneridae</taxon>
        <taxon>Pentapetalae</taxon>
        <taxon>rosids</taxon>
        <taxon>fabids</taxon>
        <taxon>Fagales</taxon>
        <taxon>Fagaceae</taxon>
        <taxon>Castanea</taxon>
    </lineage>
</organism>